<evidence type="ECO:0000256" key="1">
    <source>
        <dbReference type="SAM" id="MobiDB-lite"/>
    </source>
</evidence>
<name>W7XAQ0_TETTS</name>
<dbReference type="Proteomes" id="UP000009168">
    <property type="component" value="Unassembled WGS sequence"/>
</dbReference>
<organism evidence="3 4">
    <name type="scientific">Tetrahymena thermophila (strain SB210)</name>
    <dbReference type="NCBI Taxonomy" id="312017"/>
    <lineage>
        <taxon>Eukaryota</taxon>
        <taxon>Sar</taxon>
        <taxon>Alveolata</taxon>
        <taxon>Ciliophora</taxon>
        <taxon>Intramacronucleata</taxon>
        <taxon>Oligohymenophorea</taxon>
        <taxon>Hymenostomatida</taxon>
        <taxon>Tetrahymenina</taxon>
        <taxon>Tetrahymenidae</taxon>
        <taxon>Tetrahymena</taxon>
    </lineage>
</organism>
<sequence>MLLTFEYLICVNIPVWAGIIFLIFSHIQFTSNTLEKWEELSTIGIKNNEQQRLHNFALSNKIFTESLFQSISQDLTQMINFVYKDVKYSQKQVYNENIMCSNQNFIDKECSNTFLSLYERDMVLVELWFHVFKEEFNLLSPSEVQFFQNVIDMLYFIIFESFLFQELQLADGNDKEQICEQILFRSFSVFYDPRCRDWYKQAVNTVGQIFTKPYKFALDKKVGMTLSMSLKKLFYSVFSIDFSMSNLGNQVFVYQDNYDESSLSEGYTVLVHQDNQTIFHHRYWSEESNTLYSWPDIEYNQTTQYNQKDKEEFTNKIKEAIDFSQTKNYSILDFQNVDKFFIKFRKNNRKYVSVLYPVDIKSYQYPQNRRTQKSQIVLYVGRVHFDLSGLINDVMMNAKTMFIILNIVEAVIVLVIVIVSFLHYAAVFIRKLDFQLEILIQYLKQQEESSSASIITSNTYERKTATQSYSNSQKSIKEDNRNEKAFHTASKHLKQNNITKSNSSNRFFKKIQYEFYEMSILINSFQQLESVINLIKKGDQQIVGNISQKIMASSSAKQVFHSVNNNIGQGFCYFQLGQLYYQQRKYIQAAQNFEQSVNSMLIEVNIDDINQLSQKILNGNFNATLYQCQILQQRLFFYVLSQKEQALTFDRLNLSSSDLEKEDEKQSREIHQSLQQKFEEIKKKQNQIKDQNSLKPIQIIMNDELASDKHLITEQQDEINLNENEDREEEKELRISV</sequence>
<gene>
    <name evidence="3" type="ORF">TTHERM_000275768</name>
</gene>
<keyword evidence="2 3" id="KW-0812">Transmembrane</keyword>
<keyword evidence="2" id="KW-0472">Membrane</keyword>
<evidence type="ECO:0000313" key="3">
    <source>
        <dbReference type="EMBL" id="EWS74412.1"/>
    </source>
</evidence>
<dbReference type="RefSeq" id="XP_012653089.1">
    <property type="nucleotide sequence ID" value="XM_012797635.1"/>
</dbReference>
<proteinExistence type="predicted"/>
<keyword evidence="4" id="KW-1185">Reference proteome</keyword>
<dbReference type="InParanoid" id="W7XAQ0"/>
<dbReference type="KEGG" id="tet:TTHERM_000275768"/>
<dbReference type="Gene3D" id="3.30.450.20">
    <property type="entry name" value="PAS domain"/>
    <property type="match status" value="2"/>
</dbReference>
<accession>W7XAQ0</accession>
<reference evidence="4" key="1">
    <citation type="journal article" date="2006" name="PLoS Biol.">
        <title>Macronuclear genome sequence of the ciliate Tetrahymena thermophila, a model eukaryote.</title>
        <authorList>
            <person name="Eisen J.A."/>
            <person name="Coyne R.S."/>
            <person name="Wu M."/>
            <person name="Wu D."/>
            <person name="Thiagarajan M."/>
            <person name="Wortman J.R."/>
            <person name="Badger J.H."/>
            <person name="Ren Q."/>
            <person name="Amedeo P."/>
            <person name="Jones K.M."/>
            <person name="Tallon L.J."/>
            <person name="Delcher A.L."/>
            <person name="Salzberg S.L."/>
            <person name="Silva J.C."/>
            <person name="Haas B.J."/>
            <person name="Majoros W.H."/>
            <person name="Farzad M."/>
            <person name="Carlton J.M."/>
            <person name="Smith R.K. Jr."/>
            <person name="Garg J."/>
            <person name="Pearlman R.E."/>
            <person name="Karrer K.M."/>
            <person name="Sun L."/>
            <person name="Manning G."/>
            <person name="Elde N.C."/>
            <person name="Turkewitz A.P."/>
            <person name="Asai D.J."/>
            <person name="Wilkes D.E."/>
            <person name="Wang Y."/>
            <person name="Cai H."/>
            <person name="Collins K."/>
            <person name="Stewart B.A."/>
            <person name="Lee S.R."/>
            <person name="Wilamowska K."/>
            <person name="Weinberg Z."/>
            <person name="Ruzzo W.L."/>
            <person name="Wloga D."/>
            <person name="Gaertig J."/>
            <person name="Frankel J."/>
            <person name="Tsao C.-C."/>
            <person name="Gorovsky M.A."/>
            <person name="Keeling P.J."/>
            <person name="Waller R.F."/>
            <person name="Patron N.J."/>
            <person name="Cherry J.M."/>
            <person name="Stover N.A."/>
            <person name="Krieger C.J."/>
            <person name="del Toro C."/>
            <person name="Ryder H.F."/>
            <person name="Williamson S.C."/>
            <person name="Barbeau R.A."/>
            <person name="Hamilton E.P."/>
            <person name="Orias E."/>
        </authorList>
    </citation>
    <scope>NUCLEOTIDE SEQUENCE [LARGE SCALE GENOMIC DNA]</scope>
    <source>
        <strain evidence="4">SB210</strain>
    </source>
</reference>
<keyword evidence="2" id="KW-1133">Transmembrane helix</keyword>
<dbReference type="GeneID" id="24438144"/>
<feature type="transmembrane region" description="Helical" evidence="2">
    <location>
        <begin position="6"/>
        <end position="27"/>
    </location>
</feature>
<dbReference type="EMBL" id="GG662703">
    <property type="protein sequence ID" value="EWS74412.1"/>
    <property type="molecule type" value="Genomic_DNA"/>
</dbReference>
<feature type="region of interest" description="Disordered" evidence="1">
    <location>
        <begin position="716"/>
        <end position="737"/>
    </location>
</feature>
<dbReference type="AlphaFoldDB" id="W7XAQ0"/>
<feature type="transmembrane region" description="Helical" evidence="2">
    <location>
        <begin position="402"/>
        <end position="426"/>
    </location>
</feature>
<protein>
    <submittedName>
        <fullName evidence="3">Transmembrane protein, putative</fullName>
    </submittedName>
</protein>
<evidence type="ECO:0000256" key="2">
    <source>
        <dbReference type="SAM" id="Phobius"/>
    </source>
</evidence>
<evidence type="ECO:0000313" key="4">
    <source>
        <dbReference type="Proteomes" id="UP000009168"/>
    </source>
</evidence>